<dbReference type="GO" id="GO:0016413">
    <property type="term" value="F:O-acetyltransferase activity"/>
    <property type="evidence" value="ECO:0007669"/>
    <property type="project" value="InterPro"/>
</dbReference>
<comment type="subcellular location">
    <subcellularLocation>
        <location evidence="1">Membrane</location>
        <topology evidence="1">Single-pass membrane protein</topology>
    </subcellularLocation>
</comment>
<dbReference type="InterPro" id="IPR029962">
    <property type="entry name" value="TBL"/>
</dbReference>
<evidence type="ECO:0000313" key="10">
    <source>
        <dbReference type="EMBL" id="KAG9446119.1"/>
    </source>
</evidence>
<keyword evidence="5 7" id="KW-1133">Transmembrane helix</keyword>
<evidence type="ECO:0000256" key="3">
    <source>
        <dbReference type="ARBA" id="ARBA00022692"/>
    </source>
</evidence>
<organism evidence="10 11">
    <name type="scientific">Aristolochia fimbriata</name>
    <name type="common">White veined hardy Dutchman's pipe vine</name>
    <dbReference type="NCBI Taxonomy" id="158543"/>
    <lineage>
        <taxon>Eukaryota</taxon>
        <taxon>Viridiplantae</taxon>
        <taxon>Streptophyta</taxon>
        <taxon>Embryophyta</taxon>
        <taxon>Tracheophyta</taxon>
        <taxon>Spermatophyta</taxon>
        <taxon>Magnoliopsida</taxon>
        <taxon>Magnoliidae</taxon>
        <taxon>Piperales</taxon>
        <taxon>Aristolochiaceae</taxon>
        <taxon>Aristolochia</taxon>
    </lineage>
</organism>
<keyword evidence="11" id="KW-1185">Reference proteome</keyword>
<dbReference type="Pfam" id="PF13839">
    <property type="entry name" value="PC-Esterase"/>
    <property type="match status" value="1"/>
</dbReference>
<dbReference type="PANTHER" id="PTHR32285">
    <property type="entry name" value="PROTEIN TRICHOME BIREFRINGENCE-LIKE 9-RELATED"/>
    <property type="match status" value="1"/>
</dbReference>
<dbReference type="Pfam" id="PF14416">
    <property type="entry name" value="PMR5N"/>
    <property type="match status" value="1"/>
</dbReference>
<evidence type="ECO:0000256" key="1">
    <source>
        <dbReference type="ARBA" id="ARBA00004167"/>
    </source>
</evidence>
<evidence type="ECO:0000256" key="4">
    <source>
        <dbReference type="ARBA" id="ARBA00022968"/>
    </source>
</evidence>
<evidence type="ECO:0000259" key="8">
    <source>
        <dbReference type="Pfam" id="PF13839"/>
    </source>
</evidence>
<dbReference type="InterPro" id="IPR026057">
    <property type="entry name" value="TBL_C"/>
</dbReference>
<reference evidence="10 11" key="1">
    <citation type="submission" date="2021-07" db="EMBL/GenBank/DDBJ databases">
        <title>The Aristolochia fimbriata genome: insights into angiosperm evolution, floral development and chemical biosynthesis.</title>
        <authorList>
            <person name="Jiao Y."/>
        </authorList>
    </citation>
    <scope>NUCLEOTIDE SEQUENCE [LARGE SCALE GENOMIC DNA]</scope>
    <source>
        <strain evidence="10">IBCAS-2021</strain>
        <tissue evidence="10">Leaf</tissue>
    </source>
</reference>
<dbReference type="InterPro" id="IPR025846">
    <property type="entry name" value="TBL_N"/>
</dbReference>
<dbReference type="Proteomes" id="UP000825729">
    <property type="component" value="Unassembled WGS sequence"/>
</dbReference>
<evidence type="ECO:0000256" key="2">
    <source>
        <dbReference type="ARBA" id="ARBA00007727"/>
    </source>
</evidence>
<accession>A0AAV7EBN3</accession>
<evidence type="ECO:0000256" key="7">
    <source>
        <dbReference type="SAM" id="Phobius"/>
    </source>
</evidence>
<evidence type="ECO:0008006" key="12">
    <source>
        <dbReference type="Google" id="ProtNLM"/>
    </source>
</evidence>
<evidence type="ECO:0000259" key="9">
    <source>
        <dbReference type="Pfam" id="PF14416"/>
    </source>
</evidence>
<comment type="similarity">
    <text evidence="2">Belongs to the PC-esterase family. TBL subfamily.</text>
</comment>
<evidence type="ECO:0000256" key="5">
    <source>
        <dbReference type="ARBA" id="ARBA00022989"/>
    </source>
</evidence>
<gene>
    <name evidence="10" type="ORF">H6P81_012247</name>
</gene>
<keyword evidence="3 7" id="KW-0812">Transmembrane</keyword>
<comment type="caution">
    <text evidence="10">The sequence shown here is derived from an EMBL/GenBank/DDBJ whole genome shotgun (WGS) entry which is preliminary data.</text>
</comment>
<proteinExistence type="inferred from homology"/>
<evidence type="ECO:0000313" key="11">
    <source>
        <dbReference type="Proteomes" id="UP000825729"/>
    </source>
</evidence>
<dbReference type="PANTHER" id="PTHR32285:SF42">
    <property type="entry name" value="PROTEIN TRICHOME BIREFRINGENCE-LIKE 37"/>
    <property type="match status" value="1"/>
</dbReference>
<protein>
    <recommendedName>
        <fullName evidence="12">Trichome birefringence-like N-terminal domain-containing protein</fullName>
    </recommendedName>
</protein>
<dbReference type="GO" id="GO:0016020">
    <property type="term" value="C:membrane"/>
    <property type="evidence" value="ECO:0007669"/>
    <property type="project" value="UniProtKB-SubCell"/>
</dbReference>
<feature type="domain" description="Trichome birefringence-like C-terminal" evidence="8">
    <location>
        <begin position="101"/>
        <end position="365"/>
    </location>
</feature>
<keyword evidence="4" id="KW-0735">Signal-anchor</keyword>
<keyword evidence="6 7" id="KW-0472">Membrane</keyword>
<dbReference type="EMBL" id="JAINDJ010000005">
    <property type="protein sequence ID" value="KAG9446119.1"/>
    <property type="molecule type" value="Genomic_DNA"/>
</dbReference>
<evidence type="ECO:0000256" key="6">
    <source>
        <dbReference type="ARBA" id="ARBA00023136"/>
    </source>
</evidence>
<name>A0AAV7EBN3_ARIFI</name>
<feature type="domain" description="Trichome birefringence-like N-terminal" evidence="9">
    <location>
        <begin position="48"/>
        <end position="100"/>
    </location>
</feature>
<sequence length="369" mass="42105">MGTRFRDFCFYWVSSVFFVFLLSMFHLVQGKHRHNGSSSELIVQSGRSCDFFHGSWVFDASYPLYDSATCPYVEPEFNCQKYGRPDKKYLQFRWKPRDCDLPRFDGKSFLWSLRRKKMMFVGDSLSLNQFQSLLCMLHAAVPTARTTYVRKDGLTSLTFEDYKVSVMYYRSTYLVDIVKENIGRVLKLESISGGDAWKGIDVLVFNTWHWWVHRGKSQPWDYVQDGTVVQKDMDRLVAFEKGLTTWARWVDTTIDPSKTRVFFQGVSPTHYLGKEWNQPGAKSCAGQTEPVAGSVYPGGPPPADAVVKRVVGRMNKPVYLLDVTLLSQLRKDAHPSAYSGDHSGMDCSHWCVAGLPDTWNELLSAGLGL</sequence>
<feature type="transmembrane region" description="Helical" evidence="7">
    <location>
        <begin position="9"/>
        <end position="28"/>
    </location>
</feature>
<dbReference type="GO" id="GO:0005794">
    <property type="term" value="C:Golgi apparatus"/>
    <property type="evidence" value="ECO:0007669"/>
    <property type="project" value="TreeGrafter"/>
</dbReference>
<dbReference type="AlphaFoldDB" id="A0AAV7EBN3"/>